<dbReference type="PRINTS" id="PR00081">
    <property type="entry name" value="GDHRDH"/>
</dbReference>
<sequence length="272" mass="28656">MSSMLPEGALQNQVAIITGGGTGIGKAIALNFAKLGAKIVVASRKLENLEATVAAIEAQGGEALALATDVRDMAQVQNMVERTKERFGKIDILINNAAGNFVARSEELSVNAWNAVVGIVLNGTWFCTQTVAKEMIAQGSGGKIVNVIATYVWTGAPGTVPSAAAKAGVLSMTQSLAVEWSKYKIRVNAIAPGPVATENTTRQLFGGGNLFERIASENPVGRFGEVDEISNATAYLVSDYAAYINGACLTIDGGQWLNKGYLQYFNDLPPKP</sequence>
<evidence type="ECO:0000256" key="11">
    <source>
        <dbReference type="ARBA" id="ARBA00037124"/>
    </source>
</evidence>
<evidence type="ECO:0000256" key="7">
    <source>
        <dbReference type="ARBA" id="ARBA00023002"/>
    </source>
</evidence>
<evidence type="ECO:0000256" key="9">
    <source>
        <dbReference type="ARBA" id="ARBA00023140"/>
    </source>
</evidence>
<comment type="subcellular location">
    <subcellularLocation>
        <location evidence="1">Peroxisome</location>
    </subcellularLocation>
</comment>
<evidence type="ECO:0000256" key="19">
    <source>
        <dbReference type="ARBA" id="ARBA00049386"/>
    </source>
</evidence>
<evidence type="ECO:0000256" key="1">
    <source>
        <dbReference type="ARBA" id="ARBA00004275"/>
    </source>
</evidence>
<keyword evidence="4" id="KW-0597">Phosphoprotein</keyword>
<organism evidence="21 22">
    <name type="scientific">Candidatus Chlorohelix allophototropha</name>
    <dbReference type="NCBI Taxonomy" id="3003348"/>
    <lineage>
        <taxon>Bacteria</taxon>
        <taxon>Bacillati</taxon>
        <taxon>Chloroflexota</taxon>
        <taxon>Chloroflexia</taxon>
        <taxon>Candidatus Chloroheliales</taxon>
        <taxon>Candidatus Chloroheliaceae</taxon>
        <taxon>Candidatus Chlorohelix</taxon>
    </lineage>
</organism>
<dbReference type="Proteomes" id="UP001431572">
    <property type="component" value="Chromosome 2"/>
</dbReference>
<accession>A0ABY9B5T3</accession>
<evidence type="ECO:0000256" key="16">
    <source>
        <dbReference type="ARBA" id="ARBA00048686"/>
    </source>
</evidence>
<dbReference type="PANTHER" id="PTHR24317:SF7">
    <property type="entry name" value="PEROXISOMAL TRANS-2-ENOYL-COA REDUCTASE"/>
    <property type="match status" value="1"/>
</dbReference>
<dbReference type="InterPro" id="IPR052388">
    <property type="entry name" value="Peroxisomal_t2-enoyl-CoA_red"/>
</dbReference>
<comment type="catalytic activity">
    <reaction evidence="17">
        <text>(2E)-hexenoyl-CoA + NADPH + H(+) = hexanoyl-CoA + NADP(+)</text>
        <dbReference type="Rhea" id="RHEA:44956"/>
        <dbReference type="ChEBI" id="CHEBI:15378"/>
        <dbReference type="ChEBI" id="CHEBI:57783"/>
        <dbReference type="ChEBI" id="CHEBI:58349"/>
        <dbReference type="ChEBI" id="CHEBI:62077"/>
        <dbReference type="ChEBI" id="CHEBI:62620"/>
    </reaction>
    <physiologicalReaction direction="left-to-right" evidence="17">
        <dbReference type="Rhea" id="RHEA:44957"/>
    </physiologicalReaction>
</comment>
<evidence type="ECO:0000256" key="10">
    <source>
        <dbReference type="ARBA" id="ARBA00023160"/>
    </source>
</evidence>
<protein>
    <recommendedName>
        <fullName evidence="14">Peroxisomal trans-2-enoyl-CoA reductase</fullName>
        <ecNumber evidence="13">1.3.1.38</ecNumber>
    </recommendedName>
</protein>
<evidence type="ECO:0000256" key="2">
    <source>
        <dbReference type="ARBA" id="ARBA00005189"/>
    </source>
</evidence>
<evidence type="ECO:0000256" key="13">
    <source>
        <dbReference type="ARBA" id="ARBA00038849"/>
    </source>
</evidence>
<evidence type="ECO:0000256" key="5">
    <source>
        <dbReference type="ARBA" id="ARBA00022832"/>
    </source>
</evidence>
<gene>
    <name evidence="21" type="ORF">OZ401_004073</name>
</gene>
<name>A0ABY9B5T3_9CHLR</name>
<dbReference type="InterPro" id="IPR036291">
    <property type="entry name" value="NAD(P)-bd_dom_sf"/>
</dbReference>
<comment type="catalytic activity">
    <reaction evidence="18">
        <text>a (2E)-enoyl-CoA + NADPH + H(+) = a 2,3-saturated acyl-CoA + NADP(+)</text>
        <dbReference type="Rhea" id="RHEA:33763"/>
        <dbReference type="ChEBI" id="CHEBI:15378"/>
        <dbReference type="ChEBI" id="CHEBI:57783"/>
        <dbReference type="ChEBI" id="CHEBI:58349"/>
        <dbReference type="ChEBI" id="CHEBI:58856"/>
        <dbReference type="ChEBI" id="CHEBI:65111"/>
        <dbReference type="EC" id="1.3.1.38"/>
    </reaction>
    <physiologicalReaction direction="left-to-right" evidence="18">
        <dbReference type="Rhea" id="RHEA:33764"/>
    </physiologicalReaction>
</comment>
<dbReference type="EC" id="1.3.1.38" evidence="13"/>
<keyword evidence="10" id="KW-0275">Fatty acid biosynthesis</keyword>
<evidence type="ECO:0000256" key="12">
    <source>
        <dbReference type="ARBA" id="ARBA00038622"/>
    </source>
</evidence>
<dbReference type="EMBL" id="CP128400">
    <property type="protein sequence ID" value="WJW68461.1"/>
    <property type="molecule type" value="Genomic_DNA"/>
</dbReference>
<evidence type="ECO:0000256" key="17">
    <source>
        <dbReference type="ARBA" id="ARBA00049108"/>
    </source>
</evidence>
<dbReference type="PRINTS" id="PR00080">
    <property type="entry name" value="SDRFAMILY"/>
</dbReference>
<dbReference type="Gene3D" id="3.40.50.720">
    <property type="entry name" value="NAD(P)-binding Rossmann-like Domain"/>
    <property type="match status" value="1"/>
</dbReference>
<proteinExistence type="predicted"/>
<dbReference type="CDD" id="cd05369">
    <property type="entry name" value="TER_DECR_SDR_a"/>
    <property type="match status" value="1"/>
</dbReference>
<dbReference type="PANTHER" id="PTHR24317">
    <property type="entry name" value="PEROXISOMAL TRANS-2-ENOYL-COA REDUCTASE"/>
    <property type="match status" value="1"/>
</dbReference>
<evidence type="ECO:0000256" key="20">
    <source>
        <dbReference type="ARBA" id="ARBA00049559"/>
    </source>
</evidence>
<dbReference type="Pfam" id="PF13561">
    <property type="entry name" value="adh_short_C2"/>
    <property type="match status" value="1"/>
</dbReference>
<comment type="catalytic activity">
    <reaction evidence="20">
        <text>(2E)-octenoyl-CoA + NADPH + H(+) = octanoyl-CoA + NADP(+)</text>
        <dbReference type="Rhea" id="RHEA:44952"/>
        <dbReference type="ChEBI" id="CHEBI:15378"/>
        <dbReference type="ChEBI" id="CHEBI:57386"/>
        <dbReference type="ChEBI" id="CHEBI:57783"/>
        <dbReference type="ChEBI" id="CHEBI:58349"/>
        <dbReference type="ChEBI" id="CHEBI:62242"/>
    </reaction>
    <physiologicalReaction direction="left-to-right" evidence="20">
        <dbReference type="Rhea" id="RHEA:44953"/>
    </physiologicalReaction>
</comment>
<comment type="subunit">
    <text evidence="12">Interacts with PEX5, probably required to target it into peroxisomes.</text>
</comment>
<keyword evidence="7" id="KW-0560">Oxidoreductase</keyword>
<evidence type="ECO:0000256" key="15">
    <source>
        <dbReference type="ARBA" id="ARBA00047570"/>
    </source>
</evidence>
<reference evidence="21" key="1">
    <citation type="journal article" date="2024" name="Nature">
        <title>Anoxygenic phototroph of the Chloroflexota uses a type I reaction centre.</title>
        <authorList>
            <person name="Tsuji J.M."/>
            <person name="Shaw N.A."/>
            <person name="Nagashima S."/>
            <person name="Venkiteswaran J.J."/>
            <person name="Schiff S.L."/>
            <person name="Watanabe T."/>
            <person name="Fukui M."/>
            <person name="Hanada S."/>
            <person name="Tank M."/>
            <person name="Neufeld J.D."/>
        </authorList>
    </citation>
    <scope>NUCLEOTIDE SEQUENCE</scope>
    <source>
        <strain evidence="21">L227-S17</strain>
    </source>
</reference>
<evidence type="ECO:0000256" key="6">
    <source>
        <dbReference type="ARBA" id="ARBA00022857"/>
    </source>
</evidence>
<evidence type="ECO:0000256" key="14">
    <source>
        <dbReference type="ARBA" id="ARBA00041063"/>
    </source>
</evidence>
<keyword evidence="9" id="KW-0576">Peroxisome</keyword>
<evidence type="ECO:0000313" key="22">
    <source>
        <dbReference type="Proteomes" id="UP001431572"/>
    </source>
</evidence>
<comment type="catalytic activity">
    <reaction evidence="16">
        <text>(2E)-tetradecenoyl-CoA + NADPH + H(+) = tetradecanoyl-CoA + NADP(+)</text>
        <dbReference type="Rhea" id="RHEA:44968"/>
        <dbReference type="ChEBI" id="CHEBI:15378"/>
        <dbReference type="ChEBI" id="CHEBI:57385"/>
        <dbReference type="ChEBI" id="CHEBI:57783"/>
        <dbReference type="ChEBI" id="CHEBI:58349"/>
        <dbReference type="ChEBI" id="CHEBI:61405"/>
    </reaction>
    <physiologicalReaction direction="left-to-right" evidence="16">
        <dbReference type="Rhea" id="RHEA:44969"/>
    </physiologicalReaction>
</comment>
<dbReference type="SUPFAM" id="SSF51735">
    <property type="entry name" value="NAD(P)-binding Rossmann-fold domains"/>
    <property type="match status" value="1"/>
</dbReference>
<keyword evidence="22" id="KW-1185">Reference proteome</keyword>
<keyword evidence="8" id="KW-0443">Lipid metabolism</keyword>
<evidence type="ECO:0000256" key="8">
    <source>
        <dbReference type="ARBA" id="ARBA00023098"/>
    </source>
</evidence>
<comment type="catalytic activity">
    <reaction evidence="19">
        <text>(2E)-decenoyl-CoA + NADPH + H(+) = decanoyl-CoA + NADP(+)</text>
        <dbReference type="Rhea" id="RHEA:44960"/>
        <dbReference type="ChEBI" id="CHEBI:15378"/>
        <dbReference type="ChEBI" id="CHEBI:57783"/>
        <dbReference type="ChEBI" id="CHEBI:58349"/>
        <dbReference type="ChEBI" id="CHEBI:61406"/>
        <dbReference type="ChEBI" id="CHEBI:61430"/>
    </reaction>
    <physiologicalReaction direction="left-to-right" evidence="19">
        <dbReference type="Rhea" id="RHEA:44961"/>
    </physiologicalReaction>
</comment>
<comment type="function">
    <text evidence="11">Participates in chain elongation of fatty acids. Catalyzes the reduction of trans-2-enoyl-CoAs of varying chain lengths from 6:1 to 16:1, having maximum activity with 10:1 CoA. Has no 2,4-dienoyl-CoA reductase activity.</text>
</comment>
<evidence type="ECO:0000256" key="3">
    <source>
        <dbReference type="ARBA" id="ARBA00022516"/>
    </source>
</evidence>
<evidence type="ECO:0000313" key="21">
    <source>
        <dbReference type="EMBL" id="WJW68461.1"/>
    </source>
</evidence>
<comment type="pathway">
    <text evidence="2">Lipid metabolism.</text>
</comment>
<comment type="catalytic activity">
    <reaction evidence="15">
        <text>(2E)-dodecenoyl-CoA + NADPH + H(+) = dodecanoyl-CoA + NADP(+)</text>
        <dbReference type="Rhea" id="RHEA:44964"/>
        <dbReference type="ChEBI" id="CHEBI:15378"/>
        <dbReference type="ChEBI" id="CHEBI:57330"/>
        <dbReference type="ChEBI" id="CHEBI:57375"/>
        <dbReference type="ChEBI" id="CHEBI:57783"/>
        <dbReference type="ChEBI" id="CHEBI:58349"/>
    </reaction>
    <physiologicalReaction direction="left-to-right" evidence="15">
        <dbReference type="Rhea" id="RHEA:44965"/>
    </physiologicalReaction>
</comment>
<dbReference type="RefSeq" id="WP_341470365.1">
    <property type="nucleotide sequence ID" value="NZ_CP128400.1"/>
</dbReference>
<keyword evidence="3" id="KW-0444">Lipid biosynthesis</keyword>
<keyword evidence="5" id="KW-0276">Fatty acid metabolism</keyword>
<evidence type="ECO:0000256" key="4">
    <source>
        <dbReference type="ARBA" id="ARBA00022553"/>
    </source>
</evidence>
<dbReference type="InterPro" id="IPR002347">
    <property type="entry name" value="SDR_fam"/>
</dbReference>
<evidence type="ECO:0000256" key="18">
    <source>
        <dbReference type="ARBA" id="ARBA00049251"/>
    </source>
</evidence>
<keyword evidence="6" id="KW-0521">NADP</keyword>